<evidence type="ECO:0000256" key="2">
    <source>
        <dbReference type="ARBA" id="ARBA00009840"/>
    </source>
</evidence>
<proteinExistence type="inferred from homology"/>
<evidence type="ECO:0000256" key="3">
    <source>
        <dbReference type="ARBA" id="ARBA00023054"/>
    </source>
</evidence>
<reference evidence="7 8" key="1">
    <citation type="submission" date="2016-08" db="EMBL/GenBank/DDBJ databases">
        <title>Campylobacter species from sea mammals.</title>
        <authorList>
            <person name="Gilbert M.J."/>
            <person name="Byrne B.A."/>
            <person name="Zomer A.L."/>
            <person name="Wagenaar J.A."/>
        </authorList>
    </citation>
    <scope>NUCLEOTIDE SEQUENCE [LARGE SCALE GENOMIC DNA]</scope>
    <source>
        <strain evidence="7 8">1105248</strain>
    </source>
</reference>
<evidence type="ECO:0000256" key="1">
    <source>
        <dbReference type="ARBA" id="ARBA00003416"/>
    </source>
</evidence>
<keyword evidence="3 5" id="KW-0175">Coiled coil</keyword>
<evidence type="ECO:0000256" key="6">
    <source>
        <dbReference type="SAM" id="Phobius"/>
    </source>
</evidence>
<protein>
    <recommendedName>
        <fullName evidence="9">DNA recombination protein</fullName>
    </recommendedName>
</protein>
<feature type="coiled-coil region" evidence="5">
    <location>
        <begin position="189"/>
        <end position="230"/>
    </location>
</feature>
<dbReference type="InterPro" id="IPR003798">
    <property type="entry name" value="DNA_recombination_RmuC"/>
</dbReference>
<feature type="coiled-coil region" evidence="5">
    <location>
        <begin position="49"/>
        <end position="83"/>
    </location>
</feature>
<dbReference type="Pfam" id="PF02646">
    <property type="entry name" value="RmuC"/>
    <property type="match status" value="1"/>
</dbReference>
<evidence type="ECO:0000256" key="4">
    <source>
        <dbReference type="ARBA" id="ARBA00023172"/>
    </source>
</evidence>
<dbReference type="RefSeq" id="WP_078415149.1">
    <property type="nucleotide sequence ID" value="NZ_MCRK01000002.1"/>
</dbReference>
<dbReference type="AlphaFoldDB" id="A0AAX0LCD1"/>
<gene>
    <name evidence="7" type="ORF">BFG04_07425</name>
</gene>
<dbReference type="PANTHER" id="PTHR30563:SF0">
    <property type="entry name" value="DNA RECOMBINATION PROTEIN RMUC"/>
    <property type="match status" value="1"/>
</dbReference>
<dbReference type="EMBL" id="MCRK01000002">
    <property type="protein sequence ID" value="OPA82146.1"/>
    <property type="molecule type" value="Genomic_DNA"/>
</dbReference>
<accession>A0AAX0LCD1</accession>
<keyword evidence="6" id="KW-1133">Transmembrane helix</keyword>
<keyword evidence="6" id="KW-0812">Transmembrane</keyword>
<sequence>MNEYILIGLISGLGSIVLCLFFNLIKIKHLKKQYTSKIFELENTISTNNEIFKDKKEQLKNHILNLEEDVRTRQKEIEILKNIKNGFDEQNRQFSAEIMRLNSENAKISAIKNLDDEKIKDLTLKIGEFEIKNRDLIGKKTELETKLEFIIKELDEMALENKKLDDLNRSFEIEKRDNVNKIDAINMIVSSLENDKKNLIQTNNELNEKNNALSNEYDRLKITLNEQMNDVSNKVKAMYDRSNERDYKANRFAGEYFEKTIEQMLINGGMVKDITYFAQKVDGTLRPDFKIVLPNNKFIIIDAKNNIENYNKMVAVITNPQSNEEKIKQAKSEFATTMKNTVLGFGKKGYNSGSGDIYPTLFMCVPYEIYSYLSYMQPDVLGFANEKNIEIVEPTHIRMIVNIAIDFWSVFNSIKTLGKTLRVIEDAKSRGILAEEAFNELVQKVDEYTEKLKSSVDKCNTKLFKSQGVYSTLNRIDIDKTQNVTDLSDDEIVGYISAK</sequence>
<evidence type="ECO:0000313" key="8">
    <source>
        <dbReference type="Proteomes" id="UP000189728"/>
    </source>
</evidence>
<feature type="transmembrane region" description="Helical" evidence="6">
    <location>
        <begin position="6"/>
        <end position="25"/>
    </location>
</feature>
<organism evidence="7 8">
    <name type="scientific">Campylobacter pinnipediorum subsp. pinnipediorum</name>
    <dbReference type="NCBI Taxonomy" id="1660067"/>
    <lineage>
        <taxon>Bacteria</taxon>
        <taxon>Pseudomonadati</taxon>
        <taxon>Campylobacterota</taxon>
        <taxon>Epsilonproteobacteria</taxon>
        <taxon>Campylobacterales</taxon>
        <taxon>Campylobacteraceae</taxon>
        <taxon>Campylobacter</taxon>
    </lineage>
</organism>
<comment type="function">
    <text evidence="1">Involved in DNA recombination.</text>
</comment>
<dbReference type="PANTHER" id="PTHR30563">
    <property type="entry name" value="DNA RECOMBINATION PROTEIN RMUC"/>
    <property type="match status" value="1"/>
</dbReference>
<evidence type="ECO:0000313" key="7">
    <source>
        <dbReference type="EMBL" id="OPA82146.1"/>
    </source>
</evidence>
<keyword evidence="6" id="KW-0472">Membrane</keyword>
<dbReference type="GO" id="GO:0006310">
    <property type="term" value="P:DNA recombination"/>
    <property type="evidence" value="ECO:0007669"/>
    <property type="project" value="UniProtKB-KW"/>
</dbReference>
<comment type="caution">
    <text evidence="7">The sequence shown here is derived from an EMBL/GenBank/DDBJ whole genome shotgun (WGS) entry which is preliminary data.</text>
</comment>
<dbReference type="Proteomes" id="UP000189728">
    <property type="component" value="Unassembled WGS sequence"/>
</dbReference>
<name>A0AAX0LCD1_9BACT</name>
<comment type="similarity">
    <text evidence="2">Belongs to the RmuC family.</text>
</comment>
<evidence type="ECO:0000256" key="5">
    <source>
        <dbReference type="SAM" id="Coils"/>
    </source>
</evidence>
<keyword evidence="4" id="KW-0233">DNA recombination</keyword>
<evidence type="ECO:0008006" key="9">
    <source>
        <dbReference type="Google" id="ProtNLM"/>
    </source>
</evidence>